<dbReference type="RefSeq" id="WP_137262789.1">
    <property type="nucleotide sequence ID" value="NZ_SZQL01000013.1"/>
</dbReference>
<comment type="caution">
    <text evidence="2">The sequence shown here is derived from an EMBL/GenBank/DDBJ whole genome shotgun (WGS) entry which is preliminary data.</text>
</comment>
<evidence type="ECO:0000313" key="2">
    <source>
        <dbReference type="EMBL" id="TKK66972.1"/>
    </source>
</evidence>
<dbReference type="AlphaFoldDB" id="A0A4U3KX44"/>
<keyword evidence="3" id="KW-1185">Reference proteome</keyword>
<organism evidence="2 3">
    <name type="scientific">Ilyomonas limi</name>
    <dbReference type="NCBI Taxonomy" id="2575867"/>
    <lineage>
        <taxon>Bacteria</taxon>
        <taxon>Pseudomonadati</taxon>
        <taxon>Bacteroidota</taxon>
        <taxon>Chitinophagia</taxon>
        <taxon>Chitinophagales</taxon>
        <taxon>Chitinophagaceae</taxon>
        <taxon>Ilyomonas</taxon>
    </lineage>
</organism>
<accession>A0A4U3KX44</accession>
<sequence length="114" mass="12801">MVIKQENASDKWDKENEDALAPGTANNSASEIGTEATQFYNDQILSAEHTEGEITNNDGSVIETLDTDFHDVPGYISNHSLAGSNRADYYEKRSQGKSDTEEEQEYMRDHQPEE</sequence>
<dbReference type="Proteomes" id="UP000305848">
    <property type="component" value="Unassembled WGS sequence"/>
</dbReference>
<dbReference type="EMBL" id="SZQL01000013">
    <property type="protein sequence ID" value="TKK66972.1"/>
    <property type="molecule type" value="Genomic_DNA"/>
</dbReference>
<proteinExistence type="predicted"/>
<feature type="compositionally biased region" description="Basic and acidic residues" evidence="1">
    <location>
        <begin position="88"/>
        <end position="114"/>
    </location>
</feature>
<gene>
    <name evidence="2" type="ORF">FC093_15850</name>
</gene>
<reference evidence="2 3" key="1">
    <citation type="submission" date="2019-05" db="EMBL/GenBank/DDBJ databases">
        <title>Panacibacter sp. strain 17mud1-8 Genome sequencing and assembly.</title>
        <authorList>
            <person name="Chhetri G."/>
        </authorList>
    </citation>
    <scope>NUCLEOTIDE SEQUENCE [LARGE SCALE GENOMIC DNA]</scope>
    <source>
        <strain evidence="2 3">17mud1-8</strain>
    </source>
</reference>
<evidence type="ECO:0000313" key="3">
    <source>
        <dbReference type="Proteomes" id="UP000305848"/>
    </source>
</evidence>
<name>A0A4U3KX44_9BACT</name>
<protein>
    <submittedName>
        <fullName evidence="2">Uncharacterized protein</fullName>
    </submittedName>
</protein>
<dbReference type="OrthoDB" id="9929057at2"/>
<evidence type="ECO:0000256" key="1">
    <source>
        <dbReference type="SAM" id="MobiDB-lite"/>
    </source>
</evidence>
<feature type="region of interest" description="Disordered" evidence="1">
    <location>
        <begin position="1"/>
        <end position="31"/>
    </location>
</feature>
<feature type="region of interest" description="Disordered" evidence="1">
    <location>
        <begin position="76"/>
        <end position="114"/>
    </location>
</feature>